<dbReference type="RefSeq" id="WP_100748359.1">
    <property type="nucleotide sequence ID" value="NZ_NPEF02000017.1"/>
</dbReference>
<organism evidence="3">
    <name type="scientific">Leptospira ellisii</name>
    <dbReference type="NCBI Taxonomy" id="2023197"/>
    <lineage>
        <taxon>Bacteria</taxon>
        <taxon>Pseudomonadati</taxon>
        <taxon>Spirochaetota</taxon>
        <taxon>Spirochaetia</taxon>
        <taxon>Leptospirales</taxon>
        <taxon>Leptospiraceae</taxon>
        <taxon>Leptospira</taxon>
    </lineage>
</organism>
<reference evidence="2 4" key="2">
    <citation type="journal article" date="2018" name="Microb. Genom.">
        <title>Deciphering the unexplored Leptospira diversity from soils uncovers genomic evolution to virulence.</title>
        <authorList>
            <person name="Thibeaux R."/>
            <person name="Iraola G."/>
            <person name="Ferres I."/>
            <person name="Bierque E."/>
            <person name="Girault D."/>
            <person name="Soupe-Gilbert M.E."/>
            <person name="Picardeau M."/>
            <person name="Goarant C."/>
        </authorList>
    </citation>
    <scope>NUCLEOTIDE SEQUENCE [LARGE SCALE GENOMIC DNA]</scope>
    <source>
        <strain evidence="2 4">ATI7-C-A5</strain>
    </source>
</reference>
<keyword evidence="1" id="KW-0812">Transmembrane</keyword>
<dbReference type="OrthoDB" id="327305at2"/>
<dbReference type="EMBL" id="NPEF01000037">
    <property type="protein sequence ID" value="PJZ93912.1"/>
    <property type="molecule type" value="Genomic_DNA"/>
</dbReference>
<keyword evidence="4" id="KW-1185">Reference proteome</keyword>
<accession>A0A2N0BFL6</accession>
<name>A0A2N0BBJ1_9LEPT</name>
<dbReference type="AlphaFoldDB" id="A0A2N0BBJ1"/>
<proteinExistence type="predicted"/>
<accession>A0A2N0BBJ1</accession>
<reference evidence="2" key="3">
    <citation type="submission" date="2023-10" db="EMBL/GenBank/DDBJ databases">
        <authorList>
            <person name="Picardeau M."/>
            <person name="Thibeaux R."/>
        </authorList>
    </citation>
    <scope>NUCLEOTIDE SEQUENCE</scope>
    <source>
        <strain evidence="2">ATI7-C-A5</strain>
    </source>
</reference>
<comment type="caution">
    <text evidence="3">The sequence shown here is derived from an EMBL/GenBank/DDBJ whole genome shotgun (WGS) entry which is preliminary data.</text>
</comment>
<protein>
    <submittedName>
        <fullName evidence="3">Uncharacterized protein</fullName>
    </submittedName>
</protein>
<keyword evidence="1" id="KW-0472">Membrane</keyword>
<feature type="transmembrane region" description="Helical" evidence="1">
    <location>
        <begin position="7"/>
        <end position="23"/>
    </location>
</feature>
<dbReference type="Proteomes" id="UP000232122">
    <property type="component" value="Unassembled WGS sequence"/>
</dbReference>
<evidence type="ECO:0000313" key="2">
    <source>
        <dbReference type="EMBL" id="MDV6236828.1"/>
    </source>
</evidence>
<evidence type="ECO:0000256" key="1">
    <source>
        <dbReference type="SAM" id="Phobius"/>
    </source>
</evidence>
<evidence type="ECO:0000313" key="4">
    <source>
        <dbReference type="Proteomes" id="UP000232122"/>
    </source>
</evidence>
<gene>
    <name evidence="2" type="ORF">CH379_014460</name>
    <name evidence="3" type="ORF">CH379_05400</name>
</gene>
<evidence type="ECO:0000313" key="3">
    <source>
        <dbReference type="EMBL" id="PJZ93912.1"/>
    </source>
</evidence>
<reference evidence="3" key="1">
    <citation type="submission" date="2017-07" db="EMBL/GenBank/DDBJ databases">
        <title>Leptospira spp. isolated from tropical soils.</title>
        <authorList>
            <person name="Thibeaux R."/>
            <person name="Iraola G."/>
            <person name="Ferres I."/>
            <person name="Bierque E."/>
            <person name="Girault D."/>
            <person name="Soupe-Gilbert M.-E."/>
            <person name="Picardeau M."/>
            <person name="Goarant C."/>
        </authorList>
    </citation>
    <scope>NUCLEOTIDE SEQUENCE [LARGE SCALE GENOMIC DNA]</scope>
    <source>
        <strain evidence="3">ATI7-C-A5</strain>
    </source>
</reference>
<dbReference type="EMBL" id="NPEF02000017">
    <property type="protein sequence ID" value="MDV6236828.1"/>
    <property type="molecule type" value="Genomic_DNA"/>
</dbReference>
<sequence length="180" mass="19333">MQTKKNFGNAVAIVLIGIIFNFYNCEDEKKRESFPLILAVANSQSPVSDLPRPLDGTAILQLGGETSFLTDQQSCVSAFEGVSVGMLDADNMPLLNIFNINLDQEIRSVGSTGGPQLVIDVPGGTYGAGSNHVPGNCVAAVKEVSQTVFDIQVLNCPITRLAAQDSIPDTIVSFRMRCRR</sequence>
<keyword evidence="1" id="KW-1133">Transmembrane helix</keyword>